<dbReference type="Proteomes" id="UP000011687">
    <property type="component" value="Unassembled WGS sequence"/>
</dbReference>
<dbReference type="PATRIC" id="fig|662475.6.peg.4335"/>
<gene>
    <name evidence="1" type="ORF">C435_22184</name>
</gene>
<name>M0JJL4_9EURY</name>
<sequence length="80" mass="8364">MAVFACGDYIERVATDFGLSMGLDDEAVRVLEVGTDGGQPFEFVVGGGAVHYWGSYEFAVAVVSADGEAEKVTLAEALAE</sequence>
<protein>
    <submittedName>
        <fullName evidence="1">Uncharacterized protein</fullName>
    </submittedName>
</protein>
<reference evidence="1 2" key="1">
    <citation type="journal article" date="2014" name="PLoS Genet.">
        <title>Phylogenetically driven sequencing of extremely halophilic archaea reveals strategies for static and dynamic osmo-response.</title>
        <authorList>
            <person name="Becker E.A."/>
            <person name="Seitzer P.M."/>
            <person name="Tritt A."/>
            <person name="Larsen D."/>
            <person name="Krusor M."/>
            <person name="Yao A.I."/>
            <person name="Wu D."/>
            <person name="Madern D."/>
            <person name="Eisen J.A."/>
            <person name="Darling A.E."/>
            <person name="Facciotti M.T."/>
        </authorList>
    </citation>
    <scope>NUCLEOTIDE SEQUENCE [LARGE SCALE GENOMIC DNA]</scope>
    <source>
        <strain evidence="1 2">ATCC 33799</strain>
    </source>
</reference>
<evidence type="ECO:0000313" key="1">
    <source>
        <dbReference type="EMBL" id="EMA09206.1"/>
    </source>
</evidence>
<dbReference type="AlphaFoldDB" id="M0JJL4"/>
<dbReference type="EMBL" id="AOLS01000130">
    <property type="protein sequence ID" value="EMA09206.1"/>
    <property type="molecule type" value="Genomic_DNA"/>
</dbReference>
<comment type="caution">
    <text evidence="1">The sequence shown here is derived from an EMBL/GenBank/DDBJ whole genome shotgun (WGS) entry which is preliminary data.</text>
</comment>
<accession>M0JJL4</accession>
<proteinExistence type="predicted"/>
<organism evidence="1 2">
    <name type="scientific">Haloarcula marismortui ATCC 33799</name>
    <dbReference type="NCBI Taxonomy" id="662475"/>
    <lineage>
        <taxon>Archaea</taxon>
        <taxon>Methanobacteriati</taxon>
        <taxon>Methanobacteriota</taxon>
        <taxon>Stenosarchaea group</taxon>
        <taxon>Halobacteria</taxon>
        <taxon>Halobacteriales</taxon>
        <taxon>Haloarculaceae</taxon>
        <taxon>Haloarcula</taxon>
    </lineage>
</organism>
<evidence type="ECO:0000313" key="2">
    <source>
        <dbReference type="Proteomes" id="UP000011687"/>
    </source>
</evidence>
<keyword evidence="2" id="KW-1185">Reference proteome</keyword>